<gene>
    <name evidence="1" type="ORF">NTEN_LOCUS534</name>
</gene>
<reference evidence="1 2" key="1">
    <citation type="submission" date="2020-02" db="EMBL/GenBank/DDBJ databases">
        <authorList>
            <person name="Ferguson B K."/>
        </authorList>
    </citation>
    <scope>NUCLEOTIDE SEQUENCE [LARGE SCALE GENOMIC DNA]</scope>
</reference>
<evidence type="ECO:0000313" key="1">
    <source>
        <dbReference type="EMBL" id="CAA9993624.1"/>
    </source>
</evidence>
<keyword evidence="2" id="KW-1185">Reference proteome</keyword>
<evidence type="ECO:0000313" key="2">
    <source>
        <dbReference type="Proteomes" id="UP000479000"/>
    </source>
</evidence>
<name>A0A6H5FW10_9HEMI</name>
<protein>
    <submittedName>
        <fullName evidence="1">Uncharacterized protein</fullName>
    </submittedName>
</protein>
<dbReference type="AlphaFoldDB" id="A0A6H5FW10"/>
<accession>A0A6H5FW10</accession>
<feature type="non-terminal residue" evidence="1">
    <location>
        <position position="81"/>
    </location>
</feature>
<dbReference type="EMBL" id="CADCXU010000890">
    <property type="protein sequence ID" value="CAA9993624.1"/>
    <property type="molecule type" value="Genomic_DNA"/>
</dbReference>
<sequence>MLTPELRERFRGRQGLGILGNVLPETNAPEEVSAQAEPADIVEESEPSILCEKEDDSLVDMDEEDGKFHCVEDLTEQQSDG</sequence>
<dbReference type="Proteomes" id="UP000479000">
    <property type="component" value="Unassembled WGS sequence"/>
</dbReference>
<proteinExistence type="predicted"/>
<organism evidence="1 2">
    <name type="scientific">Nesidiocoris tenuis</name>
    <dbReference type="NCBI Taxonomy" id="355587"/>
    <lineage>
        <taxon>Eukaryota</taxon>
        <taxon>Metazoa</taxon>
        <taxon>Ecdysozoa</taxon>
        <taxon>Arthropoda</taxon>
        <taxon>Hexapoda</taxon>
        <taxon>Insecta</taxon>
        <taxon>Pterygota</taxon>
        <taxon>Neoptera</taxon>
        <taxon>Paraneoptera</taxon>
        <taxon>Hemiptera</taxon>
        <taxon>Heteroptera</taxon>
        <taxon>Panheteroptera</taxon>
        <taxon>Cimicomorpha</taxon>
        <taxon>Miridae</taxon>
        <taxon>Dicyphina</taxon>
        <taxon>Nesidiocoris</taxon>
    </lineage>
</organism>